<keyword evidence="1" id="KW-0863">Zinc-finger</keyword>
<comment type="caution">
    <text evidence="4">The sequence shown here is derived from an EMBL/GenBank/DDBJ whole genome shotgun (WGS) entry which is preliminary data.</text>
</comment>
<evidence type="ECO:0000256" key="1">
    <source>
        <dbReference type="PROSITE-ProRule" id="PRU00047"/>
    </source>
</evidence>
<feature type="domain" description="CCHC-type" evidence="3">
    <location>
        <begin position="474"/>
        <end position="487"/>
    </location>
</feature>
<dbReference type="EMBL" id="JAOPHQ010006569">
    <property type="protein sequence ID" value="KAK0131106.1"/>
    <property type="molecule type" value="Genomic_DNA"/>
</dbReference>
<keyword evidence="1" id="KW-0862">Zinc</keyword>
<proteinExistence type="predicted"/>
<dbReference type="CDD" id="cd00303">
    <property type="entry name" value="retropepsin_like"/>
    <property type="match status" value="1"/>
</dbReference>
<feature type="region of interest" description="Disordered" evidence="2">
    <location>
        <begin position="136"/>
        <end position="171"/>
    </location>
</feature>
<reference evidence="4" key="1">
    <citation type="journal article" date="2023" name="Front. Mar. Sci.">
        <title>A new Merluccius polli reference genome to investigate the effects of global change in West African waters.</title>
        <authorList>
            <person name="Mateo J.L."/>
            <person name="Blanco-Fernandez C."/>
            <person name="Garcia-Vazquez E."/>
            <person name="Machado-Schiaffino G."/>
        </authorList>
    </citation>
    <scope>NUCLEOTIDE SEQUENCE</scope>
    <source>
        <strain evidence="4">C29</strain>
        <tissue evidence="4">Fin</tissue>
    </source>
</reference>
<dbReference type="InterPro" id="IPR021109">
    <property type="entry name" value="Peptidase_aspartic_dom_sf"/>
</dbReference>
<dbReference type="PROSITE" id="PS00141">
    <property type="entry name" value="ASP_PROTEASE"/>
    <property type="match status" value="1"/>
</dbReference>
<dbReference type="AlphaFoldDB" id="A0AA47NLX2"/>
<evidence type="ECO:0000259" key="3">
    <source>
        <dbReference type="PROSITE" id="PS50158"/>
    </source>
</evidence>
<dbReference type="GO" id="GO:0006508">
    <property type="term" value="P:proteolysis"/>
    <property type="evidence" value="ECO:0007669"/>
    <property type="project" value="InterPro"/>
</dbReference>
<protein>
    <submittedName>
        <fullName evidence="4">Zinc finger CCHC domain-containing protein 12</fullName>
    </submittedName>
</protein>
<evidence type="ECO:0000313" key="5">
    <source>
        <dbReference type="Proteomes" id="UP001174136"/>
    </source>
</evidence>
<dbReference type="SUPFAM" id="SSF50630">
    <property type="entry name" value="Acid proteases"/>
    <property type="match status" value="1"/>
</dbReference>
<dbReference type="GO" id="GO:0003676">
    <property type="term" value="F:nucleic acid binding"/>
    <property type="evidence" value="ECO:0007669"/>
    <property type="project" value="InterPro"/>
</dbReference>
<dbReference type="InterPro" id="IPR001878">
    <property type="entry name" value="Znf_CCHC"/>
</dbReference>
<keyword evidence="5" id="KW-1185">Reference proteome</keyword>
<dbReference type="SUPFAM" id="SSF57756">
    <property type="entry name" value="Retrovirus zinc finger-like domains"/>
    <property type="match status" value="1"/>
</dbReference>
<name>A0AA47NLX2_MERPO</name>
<evidence type="ECO:0000313" key="4">
    <source>
        <dbReference type="EMBL" id="KAK0131106.1"/>
    </source>
</evidence>
<keyword evidence="1" id="KW-0479">Metal-binding</keyword>
<gene>
    <name evidence="4" type="primary">ZCCHC12_3</name>
    <name evidence="4" type="ORF">N1851_034204</name>
</gene>
<dbReference type="PANTHER" id="PTHR23095:SF53">
    <property type="entry name" value="ZINC FINGER CCHC DOMAIN-CONTAINING PROTEIN 12-LIKE"/>
    <property type="match status" value="1"/>
</dbReference>
<dbReference type="InterPro" id="IPR036875">
    <property type="entry name" value="Znf_CCHC_sf"/>
</dbReference>
<dbReference type="Proteomes" id="UP001174136">
    <property type="component" value="Unassembled WGS sequence"/>
</dbReference>
<dbReference type="PROSITE" id="PS50158">
    <property type="entry name" value="ZF_CCHC"/>
    <property type="match status" value="1"/>
</dbReference>
<accession>A0AA47NLX2</accession>
<dbReference type="InterPro" id="IPR048270">
    <property type="entry name" value="PNMA_C"/>
</dbReference>
<dbReference type="InterPro" id="IPR001969">
    <property type="entry name" value="Aspartic_peptidase_AS"/>
</dbReference>
<organism evidence="4 5">
    <name type="scientific">Merluccius polli</name>
    <name type="common">Benguela hake</name>
    <name type="synonym">Merluccius cadenati</name>
    <dbReference type="NCBI Taxonomy" id="89951"/>
    <lineage>
        <taxon>Eukaryota</taxon>
        <taxon>Metazoa</taxon>
        <taxon>Chordata</taxon>
        <taxon>Craniata</taxon>
        <taxon>Vertebrata</taxon>
        <taxon>Euteleostomi</taxon>
        <taxon>Actinopterygii</taxon>
        <taxon>Neopterygii</taxon>
        <taxon>Teleostei</taxon>
        <taxon>Neoteleostei</taxon>
        <taxon>Acanthomorphata</taxon>
        <taxon>Zeiogadaria</taxon>
        <taxon>Gadariae</taxon>
        <taxon>Gadiformes</taxon>
        <taxon>Gadoidei</taxon>
        <taxon>Merlucciidae</taxon>
        <taxon>Merluccius</taxon>
    </lineage>
</organism>
<dbReference type="GO" id="GO:0004190">
    <property type="term" value="F:aspartic-type endopeptidase activity"/>
    <property type="evidence" value="ECO:0007669"/>
    <property type="project" value="InterPro"/>
</dbReference>
<dbReference type="InterPro" id="IPR026523">
    <property type="entry name" value="PNMA"/>
</dbReference>
<sequence length="961" mass="106341">MEVFEKLGIKIPNAVLIKGATDTEEDDEIIDFLKQYGPINRLVAVNEPSSEFDHNLIIEYNSGAAVAALAPLLPYTQTLENHTYEVVSLASLYAENIGHEKTQVYLTELKQLAKVSGTNFAEVLKNMMSQISDVVADEQSATEEEGGEGRQAGRTASQPSFKESPGHVEKLPKAKEATVRAKQTIPACDLNPPEVQRYVVEHIMKSEEAPTHMLPSLRLRVFSGKIPRPPHESDYDTWRSNVDLIMKDPAISDLQRSRKILDSLLPPAADMVKHLSSDTLPNGYLQQLDSAFGTVQDGDELYAKFMDTFQDAGEKPSAFLQRLQVALNLAVKRGGHLLNQFCRGCWDNSLISDLQLKQKKADPPSFAELLLLLRTEEDREAAKTLRMKQHLGAKQRVSAQAHSQVAYGGEEQSLCAALTTLTQQLSKQMAEIQHQLASLTANSPHSSCSSKSYRPALERSAGERTPSQPKPGYCFRCGEDGHIKPQCDNEPNPALVAEKRRKFNAKNPLGQKRTPPAAALPKGLVGSRCTAAVSIAGIDCSCLLDTGSQVTTVPVSFYNKNLVDHPIQPLDTLLEVEGAAGQSVPYLGYVEVTVTFPKDFLGVITEVSTLALVVPDVHPETPSPVLIGTNTLDVLYVQHLGSEVVNHQPQEYGYRAVLKTLESRHLQHQNGHVGVVRMLGRSPTLIPAGHSVILEGLAQVPPHAADRWAIVEHPTQFSLPGGLCVKSCLVSLPARAPHKVPVVVTNTAGHDIFIPPLCVLAELGGYHSILLQHQVKPATQVQPVTPLHSGSDPAVITLVESFATSANAIPDCYDSEAWTLTAKLETRHLFPSNRSLNLSPRLNLPLSLWRKWISLTHLGGITYLDLWKPTWILWNCWMTYLDLWKPMWILMNCRDLKRKIKLMTTYLKETHLLKQQILSVLWLKNRPKLLLILRLTQLKLPLHLDALKDPENVHIDYSMLG</sequence>
<feature type="region of interest" description="Disordered" evidence="2">
    <location>
        <begin position="440"/>
        <end position="471"/>
    </location>
</feature>
<evidence type="ECO:0000256" key="2">
    <source>
        <dbReference type="SAM" id="MobiDB-lite"/>
    </source>
</evidence>
<dbReference type="GO" id="GO:0008270">
    <property type="term" value="F:zinc ion binding"/>
    <property type="evidence" value="ECO:0007669"/>
    <property type="project" value="UniProtKB-KW"/>
</dbReference>
<dbReference type="PANTHER" id="PTHR23095">
    <property type="entry name" value="PARANEOPLASTIC ANTIGEN"/>
    <property type="match status" value="1"/>
</dbReference>
<feature type="compositionally biased region" description="Polar residues" evidence="2">
    <location>
        <begin position="440"/>
        <end position="452"/>
    </location>
</feature>
<dbReference type="Pfam" id="PF14893">
    <property type="entry name" value="PNMA"/>
    <property type="match status" value="1"/>
</dbReference>